<evidence type="ECO:0000256" key="7">
    <source>
        <dbReference type="NCBIfam" id="TIGR00188"/>
    </source>
</evidence>
<keyword evidence="2" id="KW-0819">tRNA processing</keyword>
<dbReference type="InterPro" id="IPR020568">
    <property type="entry name" value="Ribosomal_Su5_D2-typ_SF"/>
</dbReference>
<evidence type="ECO:0000256" key="2">
    <source>
        <dbReference type="ARBA" id="ARBA00022694"/>
    </source>
</evidence>
<dbReference type="AlphaFoldDB" id="A0A368DTN1"/>
<dbReference type="GO" id="GO:0004526">
    <property type="term" value="F:ribonuclease P activity"/>
    <property type="evidence" value="ECO:0007669"/>
    <property type="project" value="UniProtKB-UniRule"/>
</dbReference>
<evidence type="ECO:0000256" key="5">
    <source>
        <dbReference type="ARBA" id="ARBA00022801"/>
    </source>
</evidence>
<keyword evidence="5 8" id="KW-0378">Hydrolase</keyword>
<dbReference type="PROSITE" id="PS00648">
    <property type="entry name" value="RIBONUCLEASE_P"/>
    <property type="match status" value="1"/>
</dbReference>
<dbReference type="SUPFAM" id="SSF54211">
    <property type="entry name" value="Ribosomal protein S5 domain 2-like"/>
    <property type="match status" value="1"/>
</dbReference>
<dbReference type="GO" id="GO:0042781">
    <property type="term" value="F:3'-tRNA processing endoribonuclease activity"/>
    <property type="evidence" value="ECO:0007669"/>
    <property type="project" value="TreeGrafter"/>
</dbReference>
<comment type="caution">
    <text evidence="8">The sequence shown here is derived from an EMBL/GenBank/DDBJ whole genome shotgun (WGS) entry which is preliminary data.</text>
</comment>
<reference evidence="8 9" key="1">
    <citation type="journal article" date="2018" name="Microbiome">
        <title>Fine metagenomic profile of the Mediterranean stratified and mixed water columns revealed by assembly and recruitment.</title>
        <authorList>
            <person name="Haro-Moreno J.M."/>
            <person name="Lopez-Perez M."/>
            <person name="De La Torre J.R."/>
            <person name="Picazo A."/>
            <person name="Camacho A."/>
            <person name="Rodriguez-Valera F."/>
        </authorList>
    </citation>
    <scope>NUCLEOTIDE SEQUENCE [LARGE SCALE GENOMIC DNA]</scope>
    <source>
        <strain evidence="8">MED-G57</strain>
    </source>
</reference>
<dbReference type="PANTHER" id="PTHR33992">
    <property type="entry name" value="RIBONUCLEASE P PROTEIN COMPONENT"/>
    <property type="match status" value="1"/>
</dbReference>
<evidence type="ECO:0000313" key="9">
    <source>
        <dbReference type="Proteomes" id="UP000253570"/>
    </source>
</evidence>
<dbReference type="Pfam" id="PF00825">
    <property type="entry name" value="Ribonuclease_P"/>
    <property type="match status" value="1"/>
</dbReference>
<dbReference type="GO" id="GO:0000049">
    <property type="term" value="F:tRNA binding"/>
    <property type="evidence" value="ECO:0007669"/>
    <property type="project" value="InterPro"/>
</dbReference>
<evidence type="ECO:0000256" key="1">
    <source>
        <dbReference type="ARBA" id="ARBA00002663"/>
    </source>
</evidence>
<dbReference type="EC" id="3.1.26.5" evidence="7"/>
<proteinExistence type="predicted"/>
<dbReference type="EMBL" id="QOQD01000001">
    <property type="protein sequence ID" value="RCL74676.1"/>
    <property type="molecule type" value="Genomic_DNA"/>
</dbReference>
<organism evidence="8 9">
    <name type="scientific">PS1 clade bacterium</name>
    <dbReference type="NCBI Taxonomy" id="2175152"/>
    <lineage>
        <taxon>Bacteria</taxon>
        <taxon>Pseudomonadati</taxon>
        <taxon>Pseudomonadota</taxon>
        <taxon>Alphaproteobacteria</taxon>
        <taxon>PS1 clade</taxon>
    </lineage>
</organism>
<dbReference type="InterPro" id="IPR014721">
    <property type="entry name" value="Ribsml_uS5_D2-typ_fold_subgr"/>
</dbReference>
<gene>
    <name evidence="8" type="primary">rnpA</name>
    <name evidence="8" type="ORF">DBW71_00590</name>
</gene>
<accession>A0A368DTN1</accession>
<dbReference type="InterPro" id="IPR020539">
    <property type="entry name" value="RNase_P_CS"/>
</dbReference>
<name>A0A368DTN1_9PROT</name>
<dbReference type="Proteomes" id="UP000253570">
    <property type="component" value="Unassembled WGS sequence"/>
</dbReference>
<sequence>MEHLTKRNDFIKASTGQKSVTPSFVLLKHMRDFSENSSPKIGYTASKKIGTAVIRNRAKRRLRSAAVETIFKRAEEHTNYVLIARKQLLEYPYADLINDLKDCMS</sequence>
<evidence type="ECO:0000256" key="4">
    <source>
        <dbReference type="ARBA" id="ARBA00022759"/>
    </source>
</evidence>
<dbReference type="InterPro" id="IPR000100">
    <property type="entry name" value="RNase_P"/>
</dbReference>
<keyword evidence="4" id="KW-0255">Endonuclease</keyword>
<protein>
    <recommendedName>
        <fullName evidence="7">Ribonuclease P protein component</fullName>
        <ecNumber evidence="7">3.1.26.5</ecNumber>
    </recommendedName>
</protein>
<keyword evidence="3" id="KW-0540">Nuclease</keyword>
<evidence type="ECO:0000313" key="8">
    <source>
        <dbReference type="EMBL" id="RCL74676.1"/>
    </source>
</evidence>
<dbReference type="PANTHER" id="PTHR33992:SF1">
    <property type="entry name" value="RIBONUCLEASE P PROTEIN COMPONENT"/>
    <property type="match status" value="1"/>
</dbReference>
<evidence type="ECO:0000256" key="3">
    <source>
        <dbReference type="ARBA" id="ARBA00022722"/>
    </source>
</evidence>
<dbReference type="Gene3D" id="3.30.230.10">
    <property type="match status" value="1"/>
</dbReference>
<evidence type="ECO:0000256" key="6">
    <source>
        <dbReference type="ARBA" id="ARBA00022884"/>
    </source>
</evidence>
<comment type="function">
    <text evidence="1">RNaseP catalyzes the removal of the 5'-leader sequence from pre-tRNA to produce the mature 5'-terminus. It can also cleave other RNA substrates such as 4.5S RNA. The protein component plays an auxiliary but essential role in vivo by binding to the 5'-leader sequence and broadening the substrate specificity of the ribozyme.</text>
</comment>
<dbReference type="NCBIfam" id="TIGR00188">
    <property type="entry name" value="rnpA"/>
    <property type="match status" value="1"/>
</dbReference>
<dbReference type="GO" id="GO:0030677">
    <property type="term" value="C:ribonuclease P complex"/>
    <property type="evidence" value="ECO:0007669"/>
    <property type="project" value="TreeGrafter"/>
</dbReference>
<keyword evidence="6" id="KW-0694">RNA-binding</keyword>